<dbReference type="SUPFAM" id="SSF52266">
    <property type="entry name" value="SGNH hydrolase"/>
    <property type="match status" value="1"/>
</dbReference>
<sequence>MAVATPATASPAATAPRQTVLFVGNSFTFGALSPVWRYRAETVTDLNDDGVGGVPALFKLLASEMGLDYDVYLETAPGRSLAWHWDNNSSVVDRRWDHVVLQDYSTLDPAQPGNAAGLVSYAARFGRLFAARNPKVDISLTATWSRPDLTYQPDKPWTGRSIYQMAIDVRRGYDRAQRAVKQVRRVNPVGQAFNCAIAGGVADANPYDGIAPNQIELWAWDHYHASAAGYYLEALTVLGAMTGQDPRRFGPTERAASELGLSPDQAVALQTVAARQLYGEPCEAPIAPRRLP</sequence>
<name>A0A502C5M4_9SPHN</name>
<proteinExistence type="predicted"/>
<dbReference type="OrthoDB" id="7443339at2"/>
<evidence type="ECO:0000313" key="2">
    <source>
        <dbReference type="Proteomes" id="UP000318413"/>
    </source>
</evidence>
<dbReference type="Gene3D" id="3.40.50.1110">
    <property type="entry name" value="SGNH hydrolase"/>
    <property type="match status" value="1"/>
</dbReference>
<dbReference type="Proteomes" id="UP000318413">
    <property type="component" value="Unassembled WGS sequence"/>
</dbReference>
<gene>
    <name evidence="1" type="ORF">EAH84_13945</name>
</gene>
<dbReference type="InterPro" id="IPR036514">
    <property type="entry name" value="SGNH_hydro_sf"/>
</dbReference>
<organism evidence="1 2">
    <name type="scientific">Sphingomonas oligophenolica</name>
    <dbReference type="NCBI Taxonomy" id="301154"/>
    <lineage>
        <taxon>Bacteria</taxon>
        <taxon>Pseudomonadati</taxon>
        <taxon>Pseudomonadota</taxon>
        <taxon>Alphaproteobacteria</taxon>
        <taxon>Sphingomonadales</taxon>
        <taxon>Sphingomonadaceae</taxon>
        <taxon>Sphingomonas</taxon>
    </lineage>
</organism>
<reference evidence="1 2" key="1">
    <citation type="journal article" date="2019" name="Environ. Microbiol.">
        <title>Species interactions and distinct microbial communities in high Arctic permafrost affected cryosols are associated with the CH4 and CO2 gas fluxes.</title>
        <authorList>
            <person name="Altshuler I."/>
            <person name="Hamel J."/>
            <person name="Turney S."/>
            <person name="Magnuson E."/>
            <person name="Levesque R."/>
            <person name="Greer C."/>
            <person name="Whyte L.G."/>
        </authorList>
    </citation>
    <scope>NUCLEOTIDE SEQUENCE [LARGE SCALE GENOMIC DNA]</scope>
    <source>
        <strain evidence="1 2">S5.1</strain>
    </source>
</reference>
<comment type="caution">
    <text evidence="1">The sequence shown here is derived from an EMBL/GenBank/DDBJ whole genome shotgun (WGS) entry which is preliminary data.</text>
</comment>
<accession>A0A502C5M4</accession>
<dbReference type="AlphaFoldDB" id="A0A502C5M4"/>
<keyword evidence="2" id="KW-1185">Reference proteome</keyword>
<evidence type="ECO:0000313" key="1">
    <source>
        <dbReference type="EMBL" id="TPG08487.1"/>
    </source>
</evidence>
<dbReference type="EMBL" id="RCZK01000015">
    <property type="protein sequence ID" value="TPG08487.1"/>
    <property type="molecule type" value="Genomic_DNA"/>
</dbReference>
<protein>
    <submittedName>
        <fullName evidence="1">PEP-CTERM sorting domain-containing protein</fullName>
    </submittedName>
</protein>
<dbReference type="GO" id="GO:0016788">
    <property type="term" value="F:hydrolase activity, acting on ester bonds"/>
    <property type="evidence" value="ECO:0007669"/>
    <property type="project" value="UniProtKB-ARBA"/>
</dbReference>